<dbReference type="Gene3D" id="3.40.50.2300">
    <property type="match status" value="1"/>
</dbReference>
<dbReference type="InterPro" id="IPR016032">
    <property type="entry name" value="Sig_transdc_resp-reg_C-effctor"/>
</dbReference>
<dbReference type="OrthoDB" id="9782655at2"/>
<comment type="caution">
    <text evidence="7">The sequence shown here is derived from an EMBL/GenBank/DDBJ whole genome shotgun (WGS) entry which is preliminary data.</text>
</comment>
<keyword evidence="4" id="KW-0597">Phosphoprotein</keyword>
<dbReference type="GO" id="GO:0003677">
    <property type="term" value="F:DNA binding"/>
    <property type="evidence" value="ECO:0007669"/>
    <property type="project" value="UniProtKB-KW"/>
</dbReference>
<sequence length="250" mass="25836">MPASPIVDSIQLPRFTPMPPSSPPPIPTVFVVDDDKGVRDGLAFQLRSAGLTVQTYEAAEAFLADRPPASLAGLLTPACLLTDVCLPGMDGVELVERLARGGCTPLPIVVISGHAQTPLVVRAMRAGAADFLEKPLDPEAVMRAVRTALGGAATPANLRKEAAAAALRVAVLSPREREVLNGFAQGAATKQIAGDLGVSAKTVETYRTRLQEKLGVDTTYGLARVGVLAALFSPIHAGPADIGHPPATGG</sequence>
<dbReference type="InterPro" id="IPR001789">
    <property type="entry name" value="Sig_transdc_resp-reg_receiver"/>
</dbReference>
<dbReference type="InterPro" id="IPR036388">
    <property type="entry name" value="WH-like_DNA-bd_sf"/>
</dbReference>
<dbReference type="InterPro" id="IPR000792">
    <property type="entry name" value="Tscrpt_reg_LuxR_C"/>
</dbReference>
<keyword evidence="3" id="KW-0804">Transcription</keyword>
<proteinExistence type="predicted"/>
<evidence type="ECO:0000256" key="1">
    <source>
        <dbReference type="ARBA" id="ARBA00023015"/>
    </source>
</evidence>
<dbReference type="InterPro" id="IPR011006">
    <property type="entry name" value="CheY-like_superfamily"/>
</dbReference>
<dbReference type="PANTHER" id="PTHR44688">
    <property type="entry name" value="DNA-BINDING TRANSCRIPTIONAL ACTIVATOR DEVR_DOSR"/>
    <property type="match status" value="1"/>
</dbReference>
<dbReference type="PANTHER" id="PTHR44688:SF16">
    <property type="entry name" value="DNA-BINDING TRANSCRIPTIONAL ACTIVATOR DEVR_DOSR"/>
    <property type="match status" value="1"/>
</dbReference>
<dbReference type="PROSITE" id="PS00622">
    <property type="entry name" value="HTH_LUXR_1"/>
    <property type="match status" value="1"/>
</dbReference>
<evidence type="ECO:0000256" key="4">
    <source>
        <dbReference type="PROSITE-ProRule" id="PRU00169"/>
    </source>
</evidence>
<evidence type="ECO:0000259" key="5">
    <source>
        <dbReference type="PROSITE" id="PS50043"/>
    </source>
</evidence>
<feature type="modified residue" description="4-aspartylphosphate" evidence="4">
    <location>
        <position position="83"/>
    </location>
</feature>
<keyword evidence="1" id="KW-0805">Transcription regulation</keyword>
<dbReference type="Proteomes" id="UP000325255">
    <property type="component" value="Unassembled WGS sequence"/>
</dbReference>
<dbReference type="PROSITE" id="PS50043">
    <property type="entry name" value="HTH_LUXR_2"/>
    <property type="match status" value="1"/>
</dbReference>
<keyword evidence="2" id="KW-0238">DNA-binding</keyword>
<dbReference type="SUPFAM" id="SSF46894">
    <property type="entry name" value="C-terminal effector domain of the bipartite response regulators"/>
    <property type="match status" value="1"/>
</dbReference>
<dbReference type="EMBL" id="VWPK01000014">
    <property type="protein sequence ID" value="KAA5612131.1"/>
    <property type="molecule type" value="Genomic_DNA"/>
</dbReference>
<dbReference type="SMART" id="SM00448">
    <property type="entry name" value="REC"/>
    <property type="match status" value="1"/>
</dbReference>
<dbReference type="PRINTS" id="PR00038">
    <property type="entry name" value="HTHLUXR"/>
</dbReference>
<dbReference type="SMART" id="SM00421">
    <property type="entry name" value="HTH_LUXR"/>
    <property type="match status" value="1"/>
</dbReference>
<dbReference type="GO" id="GO:0000160">
    <property type="term" value="P:phosphorelay signal transduction system"/>
    <property type="evidence" value="ECO:0007669"/>
    <property type="project" value="InterPro"/>
</dbReference>
<organism evidence="7 8">
    <name type="scientific">Rhodovastum atsumiense</name>
    <dbReference type="NCBI Taxonomy" id="504468"/>
    <lineage>
        <taxon>Bacteria</taxon>
        <taxon>Pseudomonadati</taxon>
        <taxon>Pseudomonadota</taxon>
        <taxon>Alphaproteobacteria</taxon>
        <taxon>Acetobacterales</taxon>
        <taxon>Acetobacteraceae</taxon>
        <taxon>Rhodovastum</taxon>
    </lineage>
</organism>
<dbReference type="PROSITE" id="PS50110">
    <property type="entry name" value="RESPONSE_REGULATORY"/>
    <property type="match status" value="1"/>
</dbReference>
<dbReference type="Pfam" id="PF00072">
    <property type="entry name" value="Response_reg"/>
    <property type="match status" value="1"/>
</dbReference>
<gene>
    <name evidence="7" type="ORF">F1189_10715</name>
</gene>
<protein>
    <submittedName>
        <fullName evidence="7">Response regulator transcription factor</fullName>
    </submittedName>
</protein>
<evidence type="ECO:0000313" key="8">
    <source>
        <dbReference type="Proteomes" id="UP000325255"/>
    </source>
</evidence>
<name>A0A5M6IV94_9PROT</name>
<dbReference type="AlphaFoldDB" id="A0A5M6IV94"/>
<keyword evidence="8" id="KW-1185">Reference proteome</keyword>
<dbReference type="SUPFAM" id="SSF52172">
    <property type="entry name" value="CheY-like"/>
    <property type="match status" value="1"/>
</dbReference>
<feature type="domain" description="HTH luxR-type" evidence="5">
    <location>
        <begin position="165"/>
        <end position="230"/>
    </location>
</feature>
<feature type="domain" description="Response regulatory" evidence="6">
    <location>
        <begin position="28"/>
        <end position="149"/>
    </location>
</feature>
<evidence type="ECO:0000256" key="3">
    <source>
        <dbReference type="ARBA" id="ARBA00023163"/>
    </source>
</evidence>
<evidence type="ECO:0000313" key="7">
    <source>
        <dbReference type="EMBL" id="KAA5612131.1"/>
    </source>
</evidence>
<dbReference type="Gene3D" id="1.10.10.10">
    <property type="entry name" value="Winged helix-like DNA-binding domain superfamily/Winged helix DNA-binding domain"/>
    <property type="match status" value="1"/>
</dbReference>
<dbReference type="CDD" id="cd06170">
    <property type="entry name" value="LuxR_C_like"/>
    <property type="match status" value="1"/>
</dbReference>
<dbReference type="GO" id="GO:0006355">
    <property type="term" value="P:regulation of DNA-templated transcription"/>
    <property type="evidence" value="ECO:0007669"/>
    <property type="project" value="InterPro"/>
</dbReference>
<evidence type="ECO:0000259" key="6">
    <source>
        <dbReference type="PROSITE" id="PS50110"/>
    </source>
</evidence>
<dbReference type="Pfam" id="PF00196">
    <property type="entry name" value="GerE"/>
    <property type="match status" value="1"/>
</dbReference>
<evidence type="ECO:0000256" key="2">
    <source>
        <dbReference type="ARBA" id="ARBA00023125"/>
    </source>
</evidence>
<accession>A0A5M6IV94</accession>
<reference evidence="7 8" key="1">
    <citation type="submission" date="2019-09" db="EMBL/GenBank/DDBJ databases">
        <title>Genome sequence of Rhodovastum atsumiense, a diverse member of the Acetobacteraceae family of non-sulfur purple photosynthetic bacteria.</title>
        <authorList>
            <person name="Meyer T."/>
            <person name="Kyndt J."/>
        </authorList>
    </citation>
    <scope>NUCLEOTIDE SEQUENCE [LARGE SCALE GENOMIC DNA]</scope>
    <source>
        <strain evidence="7 8">DSM 21279</strain>
    </source>
</reference>